<comment type="similarity">
    <text evidence="2 10">Belongs to the binding-protein-dependent transport system permease family. CysTW subfamily.</text>
</comment>
<keyword evidence="6 9" id="KW-1133">Transmembrane helix</keyword>
<keyword evidence="3 9" id="KW-0813">Transport</keyword>
<evidence type="ECO:0000256" key="4">
    <source>
        <dbReference type="ARBA" id="ARBA00022475"/>
    </source>
</evidence>
<feature type="transmembrane region" description="Helical" evidence="9">
    <location>
        <begin position="38"/>
        <end position="59"/>
    </location>
</feature>
<dbReference type="InterPro" id="IPR000515">
    <property type="entry name" value="MetI-like"/>
</dbReference>
<evidence type="ECO:0000256" key="9">
    <source>
        <dbReference type="RuleBase" id="RU363032"/>
    </source>
</evidence>
<evidence type="ECO:0000256" key="7">
    <source>
        <dbReference type="ARBA" id="ARBA00023016"/>
    </source>
</evidence>
<dbReference type="Pfam" id="PF00528">
    <property type="entry name" value="BPD_transp_1"/>
    <property type="match status" value="1"/>
</dbReference>
<dbReference type="GO" id="GO:0006817">
    <property type="term" value="P:phosphate ion transport"/>
    <property type="evidence" value="ECO:0007669"/>
    <property type="project" value="UniProtKB-KW"/>
</dbReference>
<dbReference type="PANTHER" id="PTHR30425">
    <property type="entry name" value="PHOSPHATE TRANSPORT SYSTEM PERMEASE PROTEIN PST"/>
    <property type="match status" value="1"/>
</dbReference>
<dbReference type="EMBL" id="AGCN01000036">
    <property type="protein sequence ID" value="EHN60515.1"/>
    <property type="molecule type" value="Genomic_DNA"/>
</dbReference>
<reference evidence="12 13" key="1">
    <citation type="submission" date="2011-08" db="EMBL/GenBank/DDBJ databases">
        <authorList>
            <person name="Weinstock G."/>
            <person name="Sodergren E."/>
            <person name="Clifton S."/>
            <person name="Fulton L."/>
            <person name="Fulton B."/>
            <person name="Courtney L."/>
            <person name="Fronick C."/>
            <person name="Harrison M."/>
            <person name="Strong C."/>
            <person name="Farmer C."/>
            <person name="Delahaunty K."/>
            <person name="Markovic C."/>
            <person name="Hall O."/>
            <person name="Minx P."/>
            <person name="Tomlinson C."/>
            <person name="Mitreva M."/>
            <person name="Hou S."/>
            <person name="Chen J."/>
            <person name="Wollam A."/>
            <person name="Pepin K.H."/>
            <person name="Johnson M."/>
            <person name="Bhonagiri V."/>
            <person name="Zhang X."/>
            <person name="Suruliraj S."/>
            <person name="Warren W."/>
            <person name="Chinwalla A."/>
            <person name="Mardis E.R."/>
            <person name="Wilson R.K."/>
        </authorList>
    </citation>
    <scope>NUCLEOTIDE SEQUENCE [LARGE SCALE GENOMIC DNA]</scope>
    <source>
        <strain evidence="12 13">ATCC 33091</strain>
    </source>
</reference>
<evidence type="ECO:0000259" key="11">
    <source>
        <dbReference type="PROSITE" id="PS50928"/>
    </source>
</evidence>
<comment type="subcellular location">
    <subcellularLocation>
        <location evidence="1 9">Cell membrane</location>
        <topology evidence="1 9">Multi-pass membrane protein</topology>
    </subcellularLocation>
</comment>
<organism evidence="12 13">
    <name type="scientific">Listeria innocua ATCC 33091</name>
    <dbReference type="NCBI Taxonomy" id="1002366"/>
    <lineage>
        <taxon>Bacteria</taxon>
        <taxon>Bacillati</taxon>
        <taxon>Bacillota</taxon>
        <taxon>Bacilli</taxon>
        <taxon>Bacillales</taxon>
        <taxon>Listeriaceae</taxon>
        <taxon>Listeria</taxon>
    </lineage>
</organism>
<evidence type="ECO:0000256" key="8">
    <source>
        <dbReference type="ARBA" id="ARBA00023136"/>
    </source>
</evidence>
<feature type="transmembrane region" description="Helical" evidence="9">
    <location>
        <begin position="101"/>
        <end position="129"/>
    </location>
</feature>
<feature type="transmembrane region" description="Helical" evidence="9">
    <location>
        <begin position="174"/>
        <end position="199"/>
    </location>
</feature>
<keyword evidence="5 9" id="KW-0812">Transmembrane</keyword>
<accession>A0AB72Z6I9</accession>
<keyword evidence="8 9" id="KW-0472">Membrane</keyword>
<dbReference type="SUPFAM" id="SSF161098">
    <property type="entry name" value="MetI-like"/>
    <property type="match status" value="1"/>
</dbReference>
<keyword evidence="7" id="KW-0346">Stress response</keyword>
<dbReference type="Proteomes" id="UP000003597">
    <property type="component" value="Unassembled WGS sequence"/>
</dbReference>
<dbReference type="NCBIfam" id="TIGR02138">
    <property type="entry name" value="phosphate_pstC"/>
    <property type="match status" value="1"/>
</dbReference>
<dbReference type="InterPro" id="IPR035906">
    <property type="entry name" value="MetI-like_sf"/>
</dbReference>
<dbReference type="PANTHER" id="PTHR30425:SF2">
    <property type="entry name" value="ABC TRANSPORTER PERMEASE PROTEIN YQGH-RELATED"/>
    <property type="match status" value="1"/>
</dbReference>
<gene>
    <name evidence="12" type="ORF">HMPREF0557_02440</name>
</gene>
<keyword evidence="10" id="KW-0592">Phosphate transport</keyword>
<feature type="transmembrane region" description="Helical" evidence="9">
    <location>
        <begin position="220"/>
        <end position="242"/>
    </location>
</feature>
<comment type="caution">
    <text evidence="12">The sequence shown here is derived from an EMBL/GenBank/DDBJ whole genome shotgun (WGS) entry which is preliminary data.</text>
</comment>
<dbReference type="InterPro" id="IPR051124">
    <property type="entry name" value="Phosphate_Transport_Permease"/>
</dbReference>
<feature type="domain" description="ABC transmembrane type-1" evidence="11">
    <location>
        <begin position="101"/>
        <end position="311"/>
    </location>
</feature>
<proteinExistence type="inferred from homology"/>
<evidence type="ECO:0000313" key="13">
    <source>
        <dbReference type="Proteomes" id="UP000003597"/>
    </source>
</evidence>
<evidence type="ECO:0000256" key="5">
    <source>
        <dbReference type="ARBA" id="ARBA00022692"/>
    </source>
</evidence>
<feature type="transmembrane region" description="Helical" evidence="9">
    <location>
        <begin position="141"/>
        <end position="162"/>
    </location>
</feature>
<comment type="function">
    <text evidence="10">Part of the binding-protein-dependent transport system for phosphate; probably responsible for the translocation of the substrate across the membrane.</text>
</comment>
<dbReference type="GO" id="GO:0005315">
    <property type="term" value="F:phosphate transmembrane transporter activity"/>
    <property type="evidence" value="ECO:0007669"/>
    <property type="project" value="InterPro"/>
</dbReference>
<feature type="transmembrane region" description="Helical" evidence="9">
    <location>
        <begin position="292"/>
        <end position="315"/>
    </location>
</feature>
<protein>
    <recommendedName>
        <fullName evidence="10">Phosphate transport system permease protein</fullName>
    </recommendedName>
</protein>
<dbReference type="Gene3D" id="1.10.3720.10">
    <property type="entry name" value="MetI-like"/>
    <property type="match status" value="1"/>
</dbReference>
<sequence length="321" mass="34302">MLGVNMGGERSLRDLEAIKEKKLTQTSKKAHLETRGKIITFICISIMVIAAASILFFVISKGLATFTVNKVSFVDFITGTDWNPSQKDANGNPLVGALPMIIGSFAVTLFAACIAGPLAIGAAIFMVEISPKFGKKILQPVMELLVGIPSVVYGFIGLSVVVPFIRDHISGSGFGIAAATVVLTVMILPTVTSLSVDAIKSVPRHYREASLALGATRFQTIWKVVLRSSFSGILTAIVFGMARAFGEALAVQMVIGNSAVIPSSLFEPASTLTSILTMGMGNTVMGTLDNNILWSLAMVLLAMSLFFIIVIRFIGRRRKVK</sequence>
<dbReference type="GO" id="GO:0005886">
    <property type="term" value="C:plasma membrane"/>
    <property type="evidence" value="ECO:0007669"/>
    <property type="project" value="UniProtKB-SubCell"/>
</dbReference>
<evidence type="ECO:0000256" key="2">
    <source>
        <dbReference type="ARBA" id="ARBA00007069"/>
    </source>
</evidence>
<evidence type="ECO:0000256" key="10">
    <source>
        <dbReference type="RuleBase" id="RU363054"/>
    </source>
</evidence>
<evidence type="ECO:0000256" key="6">
    <source>
        <dbReference type="ARBA" id="ARBA00022989"/>
    </source>
</evidence>
<dbReference type="InterPro" id="IPR011864">
    <property type="entry name" value="Phosphate_PstC"/>
</dbReference>
<dbReference type="AlphaFoldDB" id="A0AB72Z6I9"/>
<evidence type="ECO:0000313" key="12">
    <source>
        <dbReference type="EMBL" id="EHN60515.1"/>
    </source>
</evidence>
<dbReference type="CDD" id="cd06261">
    <property type="entry name" value="TM_PBP2"/>
    <property type="match status" value="1"/>
</dbReference>
<keyword evidence="13" id="KW-1185">Reference proteome</keyword>
<dbReference type="PROSITE" id="PS50928">
    <property type="entry name" value="ABC_TM1"/>
    <property type="match status" value="1"/>
</dbReference>
<keyword evidence="4 10" id="KW-1003">Cell membrane</keyword>
<evidence type="ECO:0000256" key="1">
    <source>
        <dbReference type="ARBA" id="ARBA00004651"/>
    </source>
</evidence>
<name>A0AB72Z6I9_LISIO</name>
<evidence type="ECO:0000256" key="3">
    <source>
        <dbReference type="ARBA" id="ARBA00022448"/>
    </source>
</evidence>